<evidence type="ECO:0000313" key="3">
    <source>
        <dbReference type="Proteomes" id="UP001301350"/>
    </source>
</evidence>
<dbReference type="EMBL" id="JANCYW010000001">
    <property type="protein sequence ID" value="KAK4534218.1"/>
    <property type="molecule type" value="Genomic_DNA"/>
</dbReference>
<dbReference type="AlphaFoldDB" id="A0AAV9IQB9"/>
<proteinExistence type="predicted"/>
<feature type="compositionally biased region" description="Basic and acidic residues" evidence="1">
    <location>
        <begin position="97"/>
        <end position="106"/>
    </location>
</feature>
<sequence>MAESPAAASGAAVNEPPEKIKAFRAYLEEQGVSTFLVEAIGDLYMAQPRPTSALQFLHERLAVALERRQAEVESNDSASTSKSPPLKGEADAADGSAKAEKREAPE</sequence>
<accession>A0AAV9IQB9</accession>
<evidence type="ECO:0000256" key="1">
    <source>
        <dbReference type="SAM" id="MobiDB-lite"/>
    </source>
</evidence>
<comment type="caution">
    <text evidence="2">The sequence shown here is derived from an EMBL/GenBank/DDBJ whole genome shotgun (WGS) entry which is preliminary data.</text>
</comment>
<protein>
    <submittedName>
        <fullName evidence="2">Uncharacterized protein</fullName>
    </submittedName>
</protein>
<feature type="region of interest" description="Disordered" evidence="1">
    <location>
        <begin position="68"/>
        <end position="106"/>
    </location>
</feature>
<name>A0AAV9IQB9_CYACA</name>
<organism evidence="2 3">
    <name type="scientific">Cyanidium caldarium</name>
    <name type="common">Red alga</name>
    <dbReference type="NCBI Taxonomy" id="2771"/>
    <lineage>
        <taxon>Eukaryota</taxon>
        <taxon>Rhodophyta</taxon>
        <taxon>Bangiophyceae</taxon>
        <taxon>Cyanidiales</taxon>
        <taxon>Cyanidiaceae</taxon>
        <taxon>Cyanidium</taxon>
    </lineage>
</organism>
<evidence type="ECO:0000313" key="2">
    <source>
        <dbReference type="EMBL" id="KAK4534218.1"/>
    </source>
</evidence>
<gene>
    <name evidence="2" type="ORF">CDCA_CDCA01G0243</name>
</gene>
<reference evidence="2 3" key="1">
    <citation type="submission" date="2022-07" db="EMBL/GenBank/DDBJ databases">
        <title>Genome-wide signatures of adaptation to extreme environments.</title>
        <authorList>
            <person name="Cho C.H."/>
            <person name="Yoon H.S."/>
        </authorList>
    </citation>
    <scope>NUCLEOTIDE SEQUENCE [LARGE SCALE GENOMIC DNA]</scope>
    <source>
        <strain evidence="2 3">DBV 063 E5</strain>
    </source>
</reference>
<dbReference type="Proteomes" id="UP001301350">
    <property type="component" value="Unassembled WGS sequence"/>
</dbReference>
<keyword evidence="3" id="KW-1185">Reference proteome</keyword>